<reference evidence="9" key="2">
    <citation type="submission" date="2025-08" db="UniProtKB">
        <authorList>
            <consortium name="RefSeq"/>
        </authorList>
    </citation>
    <scope>IDENTIFICATION</scope>
    <source>
        <tissue evidence="9">Stem</tissue>
    </source>
</reference>
<dbReference type="FunCoup" id="A0A1S3BHM7">
    <property type="interactions" value="613"/>
</dbReference>
<comment type="subcellular location">
    <subcellularLocation>
        <location evidence="1">Membrane</location>
        <topology evidence="1">Single-pass membrane protein</topology>
    </subcellularLocation>
</comment>
<keyword evidence="3 6" id="KW-1133">Transmembrane helix</keyword>
<dbReference type="InterPro" id="IPR044839">
    <property type="entry name" value="NDR1-like"/>
</dbReference>
<dbReference type="GO" id="GO:0005886">
    <property type="term" value="C:plasma membrane"/>
    <property type="evidence" value="ECO:0007669"/>
    <property type="project" value="TreeGrafter"/>
</dbReference>
<dbReference type="InParanoid" id="A0A1S3BHM7"/>
<dbReference type="InterPro" id="IPR004864">
    <property type="entry name" value="LEA_2"/>
</dbReference>
<dbReference type="Pfam" id="PF03168">
    <property type="entry name" value="LEA_2"/>
    <property type="match status" value="1"/>
</dbReference>
<dbReference type="GO" id="GO:0098542">
    <property type="term" value="P:defense response to other organism"/>
    <property type="evidence" value="ECO:0007669"/>
    <property type="project" value="InterPro"/>
</dbReference>
<dbReference type="Proteomes" id="UP001652600">
    <property type="component" value="Chromosome 1"/>
</dbReference>
<dbReference type="GeneID" id="103490177"/>
<dbReference type="PANTHER" id="PTHR31234:SF42">
    <property type="entry name" value="LATE EMBRYOGENESIS ABUNDANT (LEA) HYDROXYPROLINE-RICH GLYCOPROTEIN FAMILY"/>
    <property type="match status" value="1"/>
</dbReference>
<keyword evidence="8" id="KW-1185">Reference proteome</keyword>
<keyword evidence="2 6" id="KW-0812">Transmembrane</keyword>
<protein>
    <submittedName>
        <fullName evidence="9">Uncharacterized protein LOC103490177</fullName>
    </submittedName>
</protein>
<name>A0A1S3BHM7_CUCME</name>
<gene>
    <name evidence="9" type="primary">LOC103490177</name>
</gene>
<feature type="region of interest" description="Disordered" evidence="5">
    <location>
        <begin position="1"/>
        <end position="56"/>
    </location>
</feature>
<organism evidence="8 9">
    <name type="scientific">Cucumis melo</name>
    <name type="common">Muskmelon</name>
    <dbReference type="NCBI Taxonomy" id="3656"/>
    <lineage>
        <taxon>Eukaryota</taxon>
        <taxon>Viridiplantae</taxon>
        <taxon>Streptophyta</taxon>
        <taxon>Embryophyta</taxon>
        <taxon>Tracheophyta</taxon>
        <taxon>Spermatophyta</taxon>
        <taxon>Magnoliopsida</taxon>
        <taxon>eudicotyledons</taxon>
        <taxon>Gunneridae</taxon>
        <taxon>Pentapetalae</taxon>
        <taxon>rosids</taxon>
        <taxon>fabids</taxon>
        <taxon>Cucurbitales</taxon>
        <taxon>Cucurbitaceae</taxon>
        <taxon>Benincaseae</taxon>
        <taxon>Cucumis</taxon>
    </lineage>
</organism>
<evidence type="ECO:0000256" key="6">
    <source>
        <dbReference type="SAM" id="Phobius"/>
    </source>
</evidence>
<dbReference type="eggNOG" id="ENOG502QXV5">
    <property type="taxonomic scope" value="Eukaryota"/>
</dbReference>
<dbReference type="AlphaFoldDB" id="A0A1S3BHM7"/>
<evidence type="ECO:0000259" key="7">
    <source>
        <dbReference type="Pfam" id="PF03168"/>
    </source>
</evidence>
<sequence length="300" mass="33395">MPRLYPPPPPPPPSPPTSIAPPESSPSSGASLPTARPSPASAAVAQASTPTHASSSREAELASLDQIIVQNRATKPHTPLLNTNHTDSSKYRKPQLLQQARPRQTNPIIWCFAFLCLAFSLLLIFLGIATLVIFLVVRPRNPLFDIPNASLSTIYFDAPEYLNGDFTILANFTNPNHRVDVRYENADIELFFGDRLIATQAIQPFSQRKNEVRLQPVHLISSLVFLPQNFGLVLRRQVQNNKIVYNIRGTFRVKASVGIIHYSFWLHSRCQLVMTSPPTGILVARSCKTKRHYVIVISTS</sequence>
<evidence type="ECO:0000256" key="5">
    <source>
        <dbReference type="SAM" id="MobiDB-lite"/>
    </source>
</evidence>
<evidence type="ECO:0000256" key="1">
    <source>
        <dbReference type="ARBA" id="ARBA00004167"/>
    </source>
</evidence>
<evidence type="ECO:0000256" key="4">
    <source>
        <dbReference type="ARBA" id="ARBA00023136"/>
    </source>
</evidence>
<accession>A0A1S3BHM7</accession>
<evidence type="ECO:0000313" key="8">
    <source>
        <dbReference type="Proteomes" id="UP001652600"/>
    </source>
</evidence>
<dbReference type="PANTHER" id="PTHR31234">
    <property type="entry name" value="LATE EMBRYOGENESIS ABUNDANT (LEA) HYDROXYPROLINE-RICH GLYCOPROTEIN FAMILY"/>
    <property type="match status" value="1"/>
</dbReference>
<feature type="compositionally biased region" description="Low complexity" evidence="5">
    <location>
        <begin position="20"/>
        <end position="54"/>
    </location>
</feature>
<dbReference type="KEGG" id="cmo:103490177"/>
<dbReference type="RefSeq" id="XP_008447789.2">
    <property type="nucleotide sequence ID" value="XM_008449567.3"/>
</dbReference>
<reference evidence="8" key="1">
    <citation type="submission" date="2025-05" db="UniProtKB">
        <authorList>
            <consortium name="RefSeq"/>
        </authorList>
    </citation>
    <scope>NUCLEOTIDE SEQUENCE [LARGE SCALE GENOMIC DNA]</scope>
</reference>
<feature type="compositionally biased region" description="Pro residues" evidence="5">
    <location>
        <begin position="1"/>
        <end position="19"/>
    </location>
</feature>
<feature type="domain" description="Late embryogenesis abundant protein LEA-2 subgroup" evidence="7">
    <location>
        <begin position="173"/>
        <end position="258"/>
    </location>
</feature>
<evidence type="ECO:0000313" key="9">
    <source>
        <dbReference type="RefSeq" id="XP_008447789.2"/>
    </source>
</evidence>
<evidence type="ECO:0000256" key="3">
    <source>
        <dbReference type="ARBA" id="ARBA00022989"/>
    </source>
</evidence>
<feature type="transmembrane region" description="Helical" evidence="6">
    <location>
        <begin position="108"/>
        <end position="137"/>
    </location>
</feature>
<keyword evidence="4 6" id="KW-0472">Membrane</keyword>
<proteinExistence type="predicted"/>
<evidence type="ECO:0000256" key="2">
    <source>
        <dbReference type="ARBA" id="ARBA00022692"/>
    </source>
</evidence>